<dbReference type="Proteomes" id="UP000535890">
    <property type="component" value="Unassembled WGS sequence"/>
</dbReference>
<evidence type="ECO:0000313" key="1">
    <source>
        <dbReference type="EMBL" id="NYD34477.1"/>
    </source>
</evidence>
<dbReference type="AlphaFoldDB" id="A0A7Y9J3X7"/>
<comment type="caution">
    <text evidence="1">The sequence shown here is derived from an EMBL/GenBank/DDBJ whole genome shotgun (WGS) entry which is preliminary data.</text>
</comment>
<organism evidence="1 2">
    <name type="scientific">Actinomycetospora corticicola</name>
    <dbReference type="NCBI Taxonomy" id="663602"/>
    <lineage>
        <taxon>Bacteria</taxon>
        <taxon>Bacillati</taxon>
        <taxon>Actinomycetota</taxon>
        <taxon>Actinomycetes</taxon>
        <taxon>Pseudonocardiales</taxon>
        <taxon>Pseudonocardiaceae</taxon>
        <taxon>Actinomycetospora</taxon>
    </lineage>
</organism>
<dbReference type="RefSeq" id="WP_179792422.1">
    <property type="nucleotide sequence ID" value="NZ_BAABHP010000018.1"/>
</dbReference>
<accession>A0A7Y9J3X7</accession>
<proteinExistence type="predicted"/>
<keyword evidence="2" id="KW-1185">Reference proteome</keyword>
<sequence length="100" mass="10120">MGRVVVVRGGFVVVVAFEVVGFELVVGCELFPTAGVVELVAAGASTSMTGVAVVPAAPASRPGGDVVSAEPTNIRPTAASAVTIEVRAVTRSWRRVDGVL</sequence>
<protein>
    <submittedName>
        <fullName evidence="1">Uncharacterized protein</fullName>
    </submittedName>
</protein>
<name>A0A7Y9J3X7_9PSEU</name>
<evidence type="ECO:0000313" key="2">
    <source>
        <dbReference type="Proteomes" id="UP000535890"/>
    </source>
</evidence>
<gene>
    <name evidence="1" type="ORF">BJ983_000579</name>
</gene>
<reference evidence="1 2" key="1">
    <citation type="submission" date="2020-07" db="EMBL/GenBank/DDBJ databases">
        <title>Sequencing the genomes of 1000 actinobacteria strains.</title>
        <authorList>
            <person name="Klenk H.-P."/>
        </authorList>
    </citation>
    <scope>NUCLEOTIDE SEQUENCE [LARGE SCALE GENOMIC DNA]</scope>
    <source>
        <strain evidence="1 2">DSM 45772</strain>
    </source>
</reference>
<dbReference type="EMBL" id="JACCBN010000001">
    <property type="protein sequence ID" value="NYD34477.1"/>
    <property type="molecule type" value="Genomic_DNA"/>
</dbReference>